<feature type="compositionally biased region" description="Basic and acidic residues" evidence="1">
    <location>
        <begin position="129"/>
        <end position="140"/>
    </location>
</feature>
<proteinExistence type="predicted"/>
<dbReference type="Pfam" id="PF25673">
    <property type="entry name" value="Terminase_7"/>
    <property type="match status" value="1"/>
</dbReference>
<evidence type="ECO:0000256" key="1">
    <source>
        <dbReference type="SAM" id="MobiDB-lite"/>
    </source>
</evidence>
<comment type="caution">
    <text evidence="2">The sequence shown here is derived from an EMBL/GenBank/DDBJ whole genome shotgun (WGS) entry which is preliminary data.</text>
</comment>
<evidence type="ECO:0000313" key="3">
    <source>
        <dbReference type="Proteomes" id="UP000037274"/>
    </source>
</evidence>
<keyword evidence="3" id="KW-1185">Reference proteome</keyword>
<sequence length="160" mass="17812">MAGRGPAPKDPRRRAGHRKDAHPQTVLRFEQAEPPELPPLRVRQGDEMVEVPWPAATLEWWEMWKASPQAEHFTSTDWSFLRDTALVHARHWNGEATAGAELRLRVAKFGATPEDRARLRMQFAQADEADSKRAPERASEDEFGDLKVLPGGGADAVAGA</sequence>
<reference evidence="2 3" key="1">
    <citation type="submission" date="2015-06" db="EMBL/GenBank/DDBJ databases">
        <title>Draft genome sequence of Streptomyces leeuwenhoekii C58, which produces the novel lasso peptide, chaxapeptin.</title>
        <authorList>
            <person name="Yi Y."/>
            <person name="Hai D."/>
            <person name="Jaspars M."/>
            <person name="Sheng H."/>
            <person name="Rateb M.E."/>
            <person name="Bull A."/>
            <person name="Goodfellow M."/>
            <person name="Asenjo J.A."/>
            <person name="Ebel R."/>
        </authorList>
    </citation>
    <scope>NUCLEOTIDE SEQUENCE [LARGE SCALE GENOMIC DNA]</scope>
    <source>
        <strain evidence="2 3">C58</strain>
    </source>
</reference>
<protein>
    <recommendedName>
        <fullName evidence="4">Terminase small subunit</fullName>
    </recommendedName>
</protein>
<gene>
    <name evidence="2" type="ORF">ACH49_01295</name>
</gene>
<dbReference type="EMBL" id="LFEH01000002">
    <property type="protein sequence ID" value="KMS81794.1"/>
    <property type="molecule type" value="Genomic_DNA"/>
</dbReference>
<dbReference type="InterPro" id="IPR057972">
    <property type="entry name" value="Terminase_7"/>
</dbReference>
<organism evidence="2 3">
    <name type="scientific">Streptomyces leeuwenhoekii</name>
    <dbReference type="NCBI Taxonomy" id="1437453"/>
    <lineage>
        <taxon>Bacteria</taxon>
        <taxon>Bacillati</taxon>
        <taxon>Actinomycetota</taxon>
        <taxon>Actinomycetes</taxon>
        <taxon>Kitasatosporales</taxon>
        <taxon>Streptomycetaceae</taxon>
        <taxon>Streptomyces</taxon>
    </lineage>
</organism>
<evidence type="ECO:0000313" key="2">
    <source>
        <dbReference type="EMBL" id="KMS81794.1"/>
    </source>
</evidence>
<feature type="region of interest" description="Disordered" evidence="1">
    <location>
        <begin position="123"/>
        <end position="160"/>
    </location>
</feature>
<feature type="compositionally biased region" description="Basic residues" evidence="1">
    <location>
        <begin position="11"/>
        <end position="20"/>
    </location>
</feature>
<name>A0ABR5I5I6_STRLW</name>
<accession>A0ABR5I5I6</accession>
<dbReference type="Proteomes" id="UP000037274">
    <property type="component" value="Unassembled WGS sequence"/>
</dbReference>
<evidence type="ECO:0008006" key="4">
    <source>
        <dbReference type="Google" id="ProtNLM"/>
    </source>
</evidence>
<feature type="region of interest" description="Disordered" evidence="1">
    <location>
        <begin position="1"/>
        <end position="43"/>
    </location>
</feature>
<dbReference type="RefSeq" id="WP_048571739.1">
    <property type="nucleotide sequence ID" value="NZ_LFEH01000002.1"/>
</dbReference>